<feature type="compositionally biased region" description="Polar residues" evidence="1">
    <location>
        <begin position="214"/>
        <end position="224"/>
    </location>
</feature>
<feature type="compositionally biased region" description="Basic residues" evidence="1">
    <location>
        <begin position="226"/>
        <end position="240"/>
    </location>
</feature>
<feature type="compositionally biased region" description="Polar residues" evidence="1">
    <location>
        <begin position="268"/>
        <end position="285"/>
    </location>
</feature>
<comment type="caution">
    <text evidence="2">The sequence shown here is derived from an EMBL/GenBank/DDBJ whole genome shotgun (WGS) entry which is preliminary data.</text>
</comment>
<proteinExistence type="predicted"/>
<dbReference type="OrthoDB" id="3536561at2759"/>
<keyword evidence="3" id="KW-1185">Reference proteome</keyword>
<feature type="compositionally biased region" description="Polar residues" evidence="1">
    <location>
        <begin position="66"/>
        <end position="80"/>
    </location>
</feature>
<feature type="compositionally biased region" description="Polar residues" evidence="1">
    <location>
        <begin position="9"/>
        <end position="54"/>
    </location>
</feature>
<evidence type="ECO:0000313" key="3">
    <source>
        <dbReference type="Proteomes" id="UP000326757"/>
    </source>
</evidence>
<feature type="compositionally biased region" description="Basic residues" evidence="1">
    <location>
        <begin position="373"/>
        <end position="382"/>
    </location>
</feature>
<evidence type="ECO:0000256" key="1">
    <source>
        <dbReference type="SAM" id="MobiDB-lite"/>
    </source>
</evidence>
<feature type="compositionally biased region" description="Basic and acidic residues" evidence="1">
    <location>
        <begin position="180"/>
        <end position="206"/>
    </location>
</feature>
<feature type="compositionally biased region" description="Basic and acidic residues" evidence="1">
    <location>
        <begin position="360"/>
        <end position="372"/>
    </location>
</feature>
<evidence type="ECO:0000313" key="2">
    <source>
        <dbReference type="EMBL" id="KAB8289967.1"/>
    </source>
</evidence>
<organism evidence="2 3">
    <name type="scientific">Monilinia laxa</name>
    <name type="common">Brown rot fungus</name>
    <name type="synonym">Sclerotinia laxa</name>
    <dbReference type="NCBI Taxonomy" id="61186"/>
    <lineage>
        <taxon>Eukaryota</taxon>
        <taxon>Fungi</taxon>
        <taxon>Dikarya</taxon>
        <taxon>Ascomycota</taxon>
        <taxon>Pezizomycotina</taxon>
        <taxon>Leotiomycetes</taxon>
        <taxon>Helotiales</taxon>
        <taxon>Sclerotiniaceae</taxon>
        <taxon>Monilinia</taxon>
    </lineage>
</organism>
<feature type="compositionally biased region" description="Basic and acidic residues" evidence="1">
    <location>
        <begin position="417"/>
        <end position="447"/>
    </location>
</feature>
<reference evidence="2 3" key="1">
    <citation type="submission" date="2019-06" db="EMBL/GenBank/DDBJ databases">
        <title>Genome Sequence of the Brown Rot Fungal Pathogen Monilinia laxa.</title>
        <authorList>
            <person name="De Miccolis Angelini R.M."/>
            <person name="Landi L."/>
            <person name="Abate D."/>
            <person name="Pollastro S."/>
            <person name="Romanazzi G."/>
            <person name="Faretra F."/>
        </authorList>
    </citation>
    <scope>NUCLEOTIDE SEQUENCE [LARGE SCALE GENOMIC DNA]</scope>
    <source>
        <strain evidence="2 3">Mlax316</strain>
    </source>
</reference>
<feature type="region of interest" description="Disordered" evidence="1">
    <location>
        <begin position="1"/>
        <end position="468"/>
    </location>
</feature>
<accession>A0A5N6JRC5</accession>
<feature type="compositionally biased region" description="Basic and acidic residues" evidence="1">
    <location>
        <begin position="383"/>
        <end position="409"/>
    </location>
</feature>
<dbReference type="EMBL" id="VIGI01000019">
    <property type="protein sequence ID" value="KAB8289967.1"/>
    <property type="molecule type" value="Genomic_DNA"/>
</dbReference>
<sequence length="468" mass="52312">MSARMWKFFSNTLGKLQSPRASQQNDNTEESSSLRQTDSPSDTPTRHGNSNTLGGQIVDRVLSLVQDESATDTPLNNKSSNIREKLEQAVIPTTKKEPEETVQENVTAINTYDDDYGKNPKSTKKSPSDGSFAIPPPRHGRNKGRQVTEETKIAEPLAHIEPVVEAPSRTTRGRGRAPKTKKEEAVVHSEAPQHAESDSLGEKDIEQMVEPLTINEQPVDSSLGSHKPRGRGRPARARKAVVHDESPSISDEETSDQKVDNIGEVAQLSLNDESSVEPQANSGVSSRKAPPKAKKPANTPEYVMETLPVGNKRRRNITESSTENESPEIETAGNESNKRRKLAPKPEGMGIPPVGTTQAARDERRKYMDRERQRRCRQRKKERQQGEQAAEREVVSQAKDERKKAMARERVRRHRENQRQKRGPEIEAKMGDRQRMREEARKRDRELIASGGRKSAAAPSENDSINSE</sequence>
<protein>
    <submittedName>
        <fullName evidence="2">Uncharacterized protein</fullName>
    </submittedName>
</protein>
<gene>
    <name evidence="2" type="ORF">EYC80_010294</name>
</gene>
<dbReference type="Proteomes" id="UP000326757">
    <property type="component" value="Unassembled WGS sequence"/>
</dbReference>
<dbReference type="AlphaFoldDB" id="A0A5N6JRC5"/>
<name>A0A5N6JRC5_MONLA</name>